<evidence type="ECO:0000313" key="4">
    <source>
        <dbReference type="EMBL" id="MFD2823168.1"/>
    </source>
</evidence>
<dbReference type="Proteomes" id="UP001597533">
    <property type="component" value="Unassembled WGS sequence"/>
</dbReference>
<feature type="domain" description="Protein FecR C-terminal" evidence="3">
    <location>
        <begin position="228"/>
        <end position="292"/>
    </location>
</feature>
<dbReference type="EMBL" id="JBHUOV010000001">
    <property type="protein sequence ID" value="MFD2823168.1"/>
    <property type="molecule type" value="Genomic_DNA"/>
</dbReference>
<feature type="transmembrane region" description="Helical" evidence="1">
    <location>
        <begin position="71"/>
        <end position="88"/>
    </location>
</feature>
<evidence type="ECO:0000259" key="2">
    <source>
        <dbReference type="Pfam" id="PF04773"/>
    </source>
</evidence>
<keyword evidence="1" id="KW-1133">Transmembrane helix</keyword>
<feature type="domain" description="FecR protein" evidence="2">
    <location>
        <begin position="95"/>
        <end position="185"/>
    </location>
</feature>
<sequence>MKREYLIQKWLEHDLNAEELEAFKALEDYNALMKLSQGLDHFKAPDFDEKSELNLINNRLKPKTQRWLKPLLRIAAIAIITLGGFWFFNTNSDITIATIDAQKTNFELPDNSIVTLNAASNLTYNKSSWKDKRVVTLDGEAFFKVAKGSTFEVKTSEGTVTVLGTEFNVKQRNQFFEVVCYEGLVSVAHHNQQLQLSPGESFLVIDEKTITNEKVQLKQPSWMINESTFKSIPYKYVLDEFERQYHIKFITKGIDLDKLFTGNFTHDNFQVAIQSVTLPLHLTYSRNNSTVTLMRE</sequence>
<dbReference type="InterPro" id="IPR006860">
    <property type="entry name" value="FecR"/>
</dbReference>
<evidence type="ECO:0000259" key="3">
    <source>
        <dbReference type="Pfam" id="PF16344"/>
    </source>
</evidence>
<dbReference type="Gene3D" id="3.55.50.30">
    <property type="match status" value="1"/>
</dbReference>
<protein>
    <submittedName>
        <fullName evidence="4">FecR family protein</fullName>
    </submittedName>
</protein>
<dbReference type="InterPro" id="IPR032508">
    <property type="entry name" value="FecR_C"/>
</dbReference>
<dbReference type="PANTHER" id="PTHR30273">
    <property type="entry name" value="PERIPLASMIC SIGNAL SENSOR AND SIGMA FACTOR ACTIVATOR FECR-RELATED"/>
    <property type="match status" value="1"/>
</dbReference>
<accession>A0ABW5WKF3</accession>
<dbReference type="Pfam" id="PF16344">
    <property type="entry name" value="FecR_C"/>
    <property type="match status" value="1"/>
</dbReference>
<keyword evidence="5" id="KW-1185">Reference proteome</keyword>
<dbReference type="Pfam" id="PF04773">
    <property type="entry name" value="FecR"/>
    <property type="match status" value="1"/>
</dbReference>
<keyword evidence="1" id="KW-0472">Membrane</keyword>
<proteinExistence type="predicted"/>
<reference evidence="5" key="1">
    <citation type="journal article" date="2019" name="Int. J. Syst. Evol. Microbiol.">
        <title>The Global Catalogue of Microorganisms (GCM) 10K type strain sequencing project: providing services to taxonomists for standard genome sequencing and annotation.</title>
        <authorList>
            <consortium name="The Broad Institute Genomics Platform"/>
            <consortium name="The Broad Institute Genome Sequencing Center for Infectious Disease"/>
            <person name="Wu L."/>
            <person name="Ma J."/>
        </authorList>
    </citation>
    <scope>NUCLEOTIDE SEQUENCE [LARGE SCALE GENOMIC DNA]</scope>
    <source>
        <strain evidence="5">KCTC 32141</strain>
    </source>
</reference>
<dbReference type="InterPro" id="IPR012373">
    <property type="entry name" value="Ferrdict_sens_TM"/>
</dbReference>
<dbReference type="RefSeq" id="WP_183486707.1">
    <property type="nucleotide sequence ID" value="NZ_JBHUOV010000001.1"/>
</dbReference>
<dbReference type="Gene3D" id="2.60.120.1440">
    <property type="match status" value="1"/>
</dbReference>
<dbReference type="PIRSF" id="PIRSF018266">
    <property type="entry name" value="FecR"/>
    <property type="match status" value="1"/>
</dbReference>
<dbReference type="PANTHER" id="PTHR30273:SF2">
    <property type="entry name" value="PROTEIN FECR"/>
    <property type="match status" value="1"/>
</dbReference>
<evidence type="ECO:0000256" key="1">
    <source>
        <dbReference type="SAM" id="Phobius"/>
    </source>
</evidence>
<keyword evidence="1" id="KW-0812">Transmembrane</keyword>
<comment type="caution">
    <text evidence="4">The sequence shown here is derived from an EMBL/GenBank/DDBJ whole genome shotgun (WGS) entry which is preliminary data.</text>
</comment>
<evidence type="ECO:0000313" key="5">
    <source>
        <dbReference type="Proteomes" id="UP001597533"/>
    </source>
</evidence>
<name>A0ABW5WKF3_9FLAO</name>
<organism evidence="4 5">
    <name type="scientific">Lacinutrix iliipiscaria</name>
    <dbReference type="NCBI Taxonomy" id="1230532"/>
    <lineage>
        <taxon>Bacteria</taxon>
        <taxon>Pseudomonadati</taxon>
        <taxon>Bacteroidota</taxon>
        <taxon>Flavobacteriia</taxon>
        <taxon>Flavobacteriales</taxon>
        <taxon>Flavobacteriaceae</taxon>
        <taxon>Lacinutrix</taxon>
    </lineage>
</organism>
<gene>
    <name evidence="4" type="ORF">ACFS5M_05770</name>
</gene>